<name>A0A146FVD3_ASPKA</name>
<evidence type="ECO:0000313" key="4">
    <source>
        <dbReference type="EMBL" id="GAT28831.1"/>
    </source>
</evidence>
<dbReference type="GO" id="GO:0044550">
    <property type="term" value="P:secondary metabolite biosynthetic process"/>
    <property type="evidence" value="ECO:0007669"/>
    <property type="project" value="TreeGrafter"/>
</dbReference>
<dbReference type="SUPFAM" id="SSF52151">
    <property type="entry name" value="FabD/lysophospholipase-like"/>
    <property type="match status" value="1"/>
</dbReference>
<dbReference type="Proteomes" id="UP000075230">
    <property type="component" value="Unassembled WGS sequence"/>
</dbReference>
<keyword evidence="2" id="KW-0511">Multifunctional enzyme</keyword>
<reference evidence="5" key="2">
    <citation type="submission" date="2016-02" db="EMBL/GenBank/DDBJ databases">
        <title>Genome sequencing of Aspergillus luchuensis NBRC 4314.</title>
        <authorList>
            <person name="Yamada O."/>
        </authorList>
    </citation>
    <scope>NUCLEOTIDE SEQUENCE [LARGE SCALE GENOMIC DNA]</scope>
    <source>
        <strain evidence="5">RIB 2604</strain>
    </source>
</reference>
<keyword evidence="1" id="KW-0808">Transferase</keyword>
<dbReference type="InterPro" id="IPR014043">
    <property type="entry name" value="Acyl_transferase_dom"/>
</dbReference>
<evidence type="ECO:0000259" key="3">
    <source>
        <dbReference type="SMART" id="SM00827"/>
    </source>
</evidence>
<protein>
    <submittedName>
        <fullName evidence="4">Polyketide synthase</fullName>
    </submittedName>
</protein>
<dbReference type="GO" id="GO:0004312">
    <property type="term" value="F:fatty acid synthase activity"/>
    <property type="evidence" value="ECO:0007669"/>
    <property type="project" value="TreeGrafter"/>
</dbReference>
<dbReference type="AlphaFoldDB" id="A0A146FVD3"/>
<evidence type="ECO:0000256" key="2">
    <source>
        <dbReference type="ARBA" id="ARBA00023268"/>
    </source>
</evidence>
<dbReference type="InterPro" id="IPR050091">
    <property type="entry name" value="PKS_NRPS_Biosynth_Enz"/>
</dbReference>
<dbReference type="Gene3D" id="3.40.366.10">
    <property type="entry name" value="Malonyl-Coenzyme A Acyl Carrier Protein, domain 2"/>
    <property type="match status" value="1"/>
</dbReference>
<proteinExistence type="predicted"/>
<dbReference type="SUPFAM" id="SSF55048">
    <property type="entry name" value="Probable ACP-binding domain of malonyl-CoA ACP transacylase"/>
    <property type="match status" value="1"/>
</dbReference>
<comment type="caution">
    <text evidence="4">The sequence shown here is derived from an EMBL/GenBank/DDBJ whole genome shotgun (WGS) entry which is preliminary data.</text>
</comment>
<dbReference type="SMART" id="SM00827">
    <property type="entry name" value="PKS_AT"/>
    <property type="match status" value="1"/>
</dbReference>
<gene>
    <name evidence="4" type="ORF">RIB2604_02700150</name>
</gene>
<evidence type="ECO:0000256" key="1">
    <source>
        <dbReference type="ARBA" id="ARBA00022679"/>
    </source>
</evidence>
<dbReference type="InterPro" id="IPR016036">
    <property type="entry name" value="Malonyl_transacylase_ACP-bd"/>
</dbReference>
<dbReference type="InterPro" id="IPR001227">
    <property type="entry name" value="Ac_transferase_dom_sf"/>
</dbReference>
<organism evidence="4 5">
    <name type="scientific">Aspergillus kawachii</name>
    <name type="common">White koji mold</name>
    <name type="synonym">Aspergillus awamori var. kawachi</name>
    <dbReference type="NCBI Taxonomy" id="1069201"/>
    <lineage>
        <taxon>Eukaryota</taxon>
        <taxon>Fungi</taxon>
        <taxon>Dikarya</taxon>
        <taxon>Ascomycota</taxon>
        <taxon>Pezizomycotina</taxon>
        <taxon>Eurotiomycetes</taxon>
        <taxon>Eurotiomycetidae</taxon>
        <taxon>Eurotiales</taxon>
        <taxon>Aspergillaceae</taxon>
        <taxon>Aspergillus</taxon>
        <taxon>Aspergillus subgen. Circumdati</taxon>
    </lineage>
</organism>
<dbReference type="Pfam" id="PF00698">
    <property type="entry name" value="Acyl_transf_1"/>
    <property type="match status" value="1"/>
</dbReference>
<dbReference type="PANTHER" id="PTHR43775:SF49">
    <property type="entry name" value="SYNTHASE, PUTATIVE (JCVI)-RELATED"/>
    <property type="match status" value="1"/>
</dbReference>
<dbReference type="EMBL" id="BCWF01000026">
    <property type="protein sequence ID" value="GAT28831.1"/>
    <property type="molecule type" value="Genomic_DNA"/>
</dbReference>
<sequence length="257" mass="28282">MLRLERALKGLQDPPWSLQGLKEELCRTSDSRVTEAEFCQPLCTAIQIGLVNLLASWRVRPAAAAYAAGAISEKSAMILAYYRGKLAKQKMGLGEMASIGLSSDEVNLYLEDGVVIACRDSPQGVTLSGEKSKIDIEVEKLNPGTEGFAAKNVLFMSPLVIDETGSVEIITSLKPVAFNDMMNSEWYSFVIASHDGSVWTEFCSGQVRAGAEHEPCQIKIPRYARQVSSENCMRLCQNLGFLMVPSFAVYRIFLPTR</sequence>
<feature type="domain" description="Malonyl-CoA:ACP transacylase (MAT)" evidence="3">
    <location>
        <begin position="2"/>
        <end position="197"/>
    </location>
</feature>
<reference evidence="4 5" key="1">
    <citation type="journal article" date="2016" name="DNA Res.">
        <title>Genome sequence of Aspergillus luchuensis NBRC 4314.</title>
        <authorList>
            <person name="Yamada O."/>
            <person name="Machida M."/>
            <person name="Hosoyama A."/>
            <person name="Goto M."/>
            <person name="Takahashi T."/>
            <person name="Futagami T."/>
            <person name="Yamagata Y."/>
            <person name="Takeuchi M."/>
            <person name="Kobayashi T."/>
            <person name="Koike H."/>
            <person name="Abe K."/>
            <person name="Asai K."/>
            <person name="Arita M."/>
            <person name="Fujita N."/>
            <person name="Fukuda K."/>
            <person name="Higa K."/>
            <person name="Horikawa H."/>
            <person name="Ishikawa T."/>
            <person name="Jinno K."/>
            <person name="Kato Y."/>
            <person name="Kirimura K."/>
            <person name="Mizutani O."/>
            <person name="Nakasone K."/>
            <person name="Sano M."/>
            <person name="Shiraishi Y."/>
            <person name="Tsukahara M."/>
            <person name="Gomi K."/>
        </authorList>
    </citation>
    <scope>NUCLEOTIDE SEQUENCE [LARGE SCALE GENOMIC DNA]</scope>
    <source>
        <strain evidence="4 5">RIB 2604</strain>
    </source>
</reference>
<evidence type="ECO:0000313" key="5">
    <source>
        <dbReference type="Proteomes" id="UP000075230"/>
    </source>
</evidence>
<dbReference type="PANTHER" id="PTHR43775">
    <property type="entry name" value="FATTY ACID SYNTHASE"/>
    <property type="match status" value="1"/>
</dbReference>
<dbReference type="GO" id="GO:0006633">
    <property type="term" value="P:fatty acid biosynthetic process"/>
    <property type="evidence" value="ECO:0007669"/>
    <property type="project" value="TreeGrafter"/>
</dbReference>
<dbReference type="InterPro" id="IPR016035">
    <property type="entry name" value="Acyl_Trfase/lysoPLipase"/>
</dbReference>
<accession>A0A146FVD3</accession>